<protein>
    <submittedName>
        <fullName evidence="1">Uncharacterized protein</fullName>
    </submittedName>
</protein>
<proteinExistence type="predicted"/>
<name>A0ACB7ZEY4_9ERIC</name>
<organism evidence="1 2">
    <name type="scientific">Vaccinium darrowii</name>
    <dbReference type="NCBI Taxonomy" id="229202"/>
    <lineage>
        <taxon>Eukaryota</taxon>
        <taxon>Viridiplantae</taxon>
        <taxon>Streptophyta</taxon>
        <taxon>Embryophyta</taxon>
        <taxon>Tracheophyta</taxon>
        <taxon>Spermatophyta</taxon>
        <taxon>Magnoliopsida</taxon>
        <taxon>eudicotyledons</taxon>
        <taxon>Gunneridae</taxon>
        <taxon>Pentapetalae</taxon>
        <taxon>asterids</taxon>
        <taxon>Ericales</taxon>
        <taxon>Ericaceae</taxon>
        <taxon>Vaccinioideae</taxon>
        <taxon>Vaccinieae</taxon>
        <taxon>Vaccinium</taxon>
    </lineage>
</organism>
<accession>A0ACB7ZEY4</accession>
<evidence type="ECO:0000313" key="1">
    <source>
        <dbReference type="EMBL" id="KAH7864326.1"/>
    </source>
</evidence>
<dbReference type="EMBL" id="CM037162">
    <property type="protein sequence ID" value="KAH7864326.1"/>
    <property type="molecule type" value="Genomic_DNA"/>
</dbReference>
<sequence length="163" mass="18634">MCYKPSPLGRNGLVYIATVWSYGSGLAVRGYFTWSFLDVFELLDGYNSAFGLYYVDMDDKDLKRYPKLSAHWYANFLKGNNISLDSAIELETVSSPSQSHSSQLNYGHTYLAIDRCIRQNSPCSEQEPPQLDGTIYGSLHMFGKILFIQVKLCLFYKEEKAFF</sequence>
<reference evidence="1 2" key="1">
    <citation type="journal article" date="2021" name="Hortic Res">
        <title>High-quality reference genome and annotation aids understanding of berry development for evergreen blueberry (Vaccinium darrowii).</title>
        <authorList>
            <person name="Yu J."/>
            <person name="Hulse-Kemp A.M."/>
            <person name="Babiker E."/>
            <person name="Staton M."/>
        </authorList>
    </citation>
    <scope>NUCLEOTIDE SEQUENCE [LARGE SCALE GENOMIC DNA]</scope>
    <source>
        <strain evidence="2">cv. NJ 8807/NJ 8810</strain>
        <tissue evidence="1">Young leaf</tissue>
    </source>
</reference>
<evidence type="ECO:0000313" key="2">
    <source>
        <dbReference type="Proteomes" id="UP000828048"/>
    </source>
</evidence>
<comment type="caution">
    <text evidence="1">The sequence shown here is derived from an EMBL/GenBank/DDBJ whole genome shotgun (WGS) entry which is preliminary data.</text>
</comment>
<gene>
    <name evidence="1" type="ORF">Vadar_028360</name>
</gene>
<keyword evidence="2" id="KW-1185">Reference proteome</keyword>
<dbReference type="Proteomes" id="UP000828048">
    <property type="component" value="Chromosome 12"/>
</dbReference>